<feature type="transmembrane region" description="Helical" evidence="1">
    <location>
        <begin position="15"/>
        <end position="35"/>
    </location>
</feature>
<reference evidence="2" key="1">
    <citation type="submission" date="2021-01" db="EMBL/GenBank/DDBJ databases">
        <title>Modified the classification status of verrucomicrobia.</title>
        <authorList>
            <person name="Feng X."/>
        </authorList>
    </citation>
    <scope>NUCLEOTIDE SEQUENCE</scope>
    <source>
        <strain evidence="2">KCTC 22041</strain>
    </source>
</reference>
<keyword evidence="1" id="KW-0812">Transmembrane</keyword>
<proteinExistence type="predicted"/>
<keyword evidence="3" id="KW-1185">Reference proteome</keyword>
<dbReference type="EMBL" id="JAENIJ010000004">
    <property type="protein sequence ID" value="MBK1881529.1"/>
    <property type="molecule type" value="Genomic_DNA"/>
</dbReference>
<evidence type="ECO:0000256" key="1">
    <source>
        <dbReference type="SAM" id="Phobius"/>
    </source>
</evidence>
<comment type="caution">
    <text evidence="2">The sequence shown here is derived from an EMBL/GenBank/DDBJ whole genome shotgun (WGS) entry which is preliminary data.</text>
</comment>
<name>A0A934S8X1_9BACT</name>
<keyword evidence="1" id="KW-1133">Transmembrane helix</keyword>
<accession>A0A934S8X1</accession>
<evidence type="ECO:0000313" key="3">
    <source>
        <dbReference type="Proteomes" id="UP000603141"/>
    </source>
</evidence>
<feature type="transmembrane region" description="Helical" evidence="1">
    <location>
        <begin position="86"/>
        <end position="106"/>
    </location>
</feature>
<feature type="transmembrane region" description="Helical" evidence="1">
    <location>
        <begin position="55"/>
        <end position="79"/>
    </location>
</feature>
<organism evidence="2 3">
    <name type="scientific">Luteolibacter pohnpeiensis</name>
    <dbReference type="NCBI Taxonomy" id="454153"/>
    <lineage>
        <taxon>Bacteria</taxon>
        <taxon>Pseudomonadati</taxon>
        <taxon>Verrucomicrobiota</taxon>
        <taxon>Verrucomicrobiia</taxon>
        <taxon>Verrucomicrobiales</taxon>
        <taxon>Verrucomicrobiaceae</taxon>
        <taxon>Luteolibacter</taxon>
    </lineage>
</organism>
<dbReference type="Proteomes" id="UP000603141">
    <property type="component" value="Unassembled WGS sequence"/>
</dbReference>
<evidence type="ECO:0000313" key="2">
    <source>
        <dbReference type="EMBL" id="MBK1881529.1"/>
    </source>
</evidence>
<dbReference type="AlphaFoldDB" id="A0A934S8X1"/>
<keyword evidence="1" id="KW-0472">Membrane</keyword>
<feature type="transmembrane region" description="Helical" evidence="1">
    <location>
        <begin position="126"/>
        <end position="142"/>
    </location>
</feature>
<protein>
    <submittedName>
        <fullName evidence="2">Uncharacterized protein</fullName>
    </submittedName>
</protein>
<dbReference type="RefSeq" id="WP_200267815.1">
    <property type="nucleotide sequence ID" value="NZ_JAENIJ010000004.1"/>
</dbReference>
<sequence>MNQIAKDSTHPTRPFALYLLIGCIFCISPLFWFWFRAAYELIENMPYTFKLGSYIIEFTLSFRYPFLITCIVTSILLIMSRNFGRYLASFIAVWLIGLSVIGIGMYCSDNFKTAAPLAPPIHELSLFAFLTIPAVIIILLVFHRSVCDYFDQVLEGQNDQNPTSKR</sequence>
<gene>
    <name evidence="2" type="ORF">JIN85_03825</name>
</gene>